<reference evidence="11 12" key="1">
    <citation type="journal article" date="2022" name="IScience">
        <title>An ultrasensitive nanofiber-based assay for enzymatic hydrolysis and deep-sea microbial degradation of cellulose.</title>
        <authorList>
            <person name="Tsudome M."/>
            <person name="Tachioka M."/>
            <person name="Miyazaki M."/>
            <person name="Uchimura K."/>
            <person name="Tsuda M."/>
            <person name="Takaki Y."/>
            <person name="Deguchi S."/>
        </authorList>
    </citation>
    <scope>NUCLEOTIDE SEQUENCE [LARGE SCALE GENOMIC DNA]</scope>
    <source>
        <strain evidence="11 12">GE09</strain>
    </source>
</reference>
<dbReference type="Gene3D" id="3.90.1150.10">
    <property type="entry name" value="Aspartate Aminotransferase, domain 1"/>
    <property type="match status" value="1"/>
</dbReference>
<evidence type="ECO:0000256" key="5">
    <source>
        <dbReference type="ARBA" id="ARBA00022605"/>
    </source>
</evidence>
<dbReference type="GO" id="GO:0030170">
    <property type="term" value="F:pyridoxal phosphate binding"/>
    <property type="evidence" value="ECO:0007669"/>
    <property type="project" value="InterPro"/>
</dbReference>
<keyword evidence="12" id="KW-1185">Reference proteome</keyword>
<evidence type="ECO:0000259" key="10">
    <source>
        <dbReference type="Pfam" id="PF00155"/>
    </source>
</evidence>
<comment type="pathway">
    <text evidence="1">Amino-acid biosynthesis; L-histidine biosynthesis; L-histidine from 5-phospho-alpha-D-ribose 1-diphosphate: step 7/9.</text>
</comment>
<evidence type="ECO:0000256" key="3">
    <source>
        <dbReference type="ARBA" id="ARBA00012748"/>
    </source>
</evidence>
<dbReference type="InterPro" id="IPR015422">
    <property type="entry name" value="PyrdxlP-dep_Trfase_small"/>
</dbReference>
<keyword evidence="8" id="KW-0368">Histidine biosynthesis</keyword>
<dbReference type="Gene3D" id="3.40.640.10">
    <property type="entry name" value="Type I PLP-dependent aspartate aminotransferase-like (Major domain)"/>
    <property type="match status" value="1"/>
</dbReference>
<organism evidence="11 12">
    <name type="scientific">Marinagarivorans cellulosilyticus</name>
    <dbReference type="NCBI Taxonomy" id="2721545"/>
    <lineage>
        <taxon>Bacteria</taxon>
        <taxon>Pseudomonadati</taxon>
        <taxon>Pseudomonadota</taxon>
        <taxon>Gammaproteobacteria</taxon>
        <taxon>Cellvibrionales</taxon>
        <taxon>Cellvibrionaceae</taxon>
        <taxon>Marinagarivorans</taxon>
    </lineage>
</organism>
<name>A0AAN1WF36_9GAMM</name>
<gene>
    <name evidence="11" type="ORF">MARGE09_P0627</name>
</gene>
<dbReference type="AlphaFoldDB" id="A0AAN1WF36"/>
<dbReference type="CDD" id="cd00609">
    <property type="entry name" value="AAT_like"/>
    <property type="match status" value="1"/>
</dbReference>
<accession>A0AAN1WF36</accession>
<evidence type="ECO:0000313" key="12">
    <source>
        <dbReference type="Proteomes" id="UP001320119"/>
    </source>
</evidence>
<dbReference type="KEGG" id="marq:MARGE09_P0627"/>
<dbReference type="SUPFAM" id="SSF53383">
    <property type="entry name" value="PLP-dependent transferases"/>
    <property type="match status" value="1"/>
</dbReference>
<keyword evidence="6 11" id="KW-0808">Transferase</keyword>
<proteinExistence type="inferred from homology"/>
<evidence type="ECO:0000256" key="2">
    <source>
        <dbReference type="ARBA" id="ARBA00007970"/>
    </source>
</evidence>
<dbReference type="EC" id="2.6.1.9" evidence="3"/>
<dbReference type="InterPro" id="IPR015421">
    <property type="entry name" value="PyrdxlP-dep_Trfase_major"/>
</dbReference>
<evidence type="ECO:0000256" key="6">
    <source>
        <dbReference type="ARBA" id="ARBA00022679"/>
    </source>
</evidence>
<keyword evidence="5" id="KW-0028">Amino-acid biosynthesis</keyword>
<dbReference type="PANTHER" id="PTHR43643">
    <property type="entry name" value="HISTIDINOL-PHOSPHATE AMINOTRANSFERASE 2"/>
    <property type="match status" value="1"/>
</dbReference>
<evidence type="ECO:0000256" key="8">
    <source>
        <dbReference type="ARBA" id="ARBA00023102"/>
    </source>
</evidence>
<keyword evidence="4 11" id="KW-0032">Aminotransferase</keyword>
<comment type="catalytic activity">
    <reaction evidence="9">
        <text>L-histidinol phosphate + 2-oxoglutarate = 3-(imidazol-4-yl)-2-oxopropyl phosphate + L-glutamate</text>
        <dbReference type="Rhea" id="RHEA:23744"/>
        <dbReference type="ChEBI" id="CHEBI:16810"/>
        <dbReference type="ChEBI" id="CHEBI:29985"/>
        <dbReference type="ChEBI" id="CHEBI:57766"/>
        <dbReference type="ChEBI" id="CHEBI:57980"/>
        <dbReference type="EC" id="2.6.1.9"/>
    </reaction>
</comment>
<dbReference type="GO" id="GO:0000105">
    <property type="term" value="P:L-histidine biosynthetic process"/>
    <property type="evidence" value="ECO:0007669"/>
    <property type="project" value="UniProtKB-KW"/>
</dbReference>
<dbReference type="InterPro" id="IPR050106">
    <property type="entry name" value="HistidinolP_aminotransfase"/>
</dbReference>
<sequence length="350" mass="38446">MATFKKHIHAMSAYKPPLDGRDPKQHLLLDFNERTLPVSNDVTQAMIDYIQAGRLQMYPAYGDIDSVIAQYCGVKPEQVMITNGSDQGIDLIIRASCVAGDEAIIPSPSFAMYHQCAKIENLNIIEPQYSREEGFPLAGVLAAITPNTRIICIANPNNPSGTGIAREGIEQILIAAPHATVMVDECYFEYSGLTVCDWVERYSNLVITRTFSKTWGVPSLRLGFVISCQENIQALLNVRGPYDINQLAVVAIRAALANPEYTHDYVQEVMQQAKPLFEAFLTGCNIPFWPSQANYIWCFPDNADAINAALVAAGILVRPKADANGQVGLRVTIGTLEQTQRAIAVIQTAL</sequence>
<keyword evidence="7" id="KW-0663">Pyridoxal phosphate</keyword>
<evidence type="ECO:0000256" key="4">
    <source>
        <dbReference type="ARBA" id="ARBA00022576"/>
    </source>
</evidence>
<dbReference type="Pfam" id="PF00155">
    <property type="entry name" value="Aminotran_1_2"/>
    <property type="match status" value="1"/>
</dbReference>
<dbReference type="InterPro" id="IPR004839">
    <property type="entry name" value="Aminotransferase_I/II_large"/>
</dbReference>
<protein>
    <recommendedName>
        <fullName evidence="3">histidinol-phosphate transaminase</fullName>
        <ecNumber evidence="3">2.6.1.9</ecNumber>
    </recommendedName>
</protein>
<evidence type="ECO:0000256" key="1">
    <source>
        <dbReference type="ARBA" id="ARBA00005011"/>
    </source>
</evidence>
<dbReference type="EMBL" id="AP023086">
    <property type="protein sequence ID" value="BCD96427.1"/>
    <property type="molecule type" value="Genomic_DNA"/>
</dbReference>
<dbReference type="GO" id="GO:0004400">
    <property type="term" value="F:histidinol-phosphate transaminase activity"/>
    <property type="evidence" value="ECO:0007669"/>
    <property type="project" value="UniProtKB-EC"/>
</dbReference>
<evidence type="ECO:0000256" key="9">
    <source>
        <dbReference type="ARBA" id="ARBA00047481"/>
    </source>
</evidence>
<evidence type="ECO:0000256" key="7">
    <source>
        <dbReference type="ARBA" id="ARBA00022898"/>
    </source>
</evidence>
<dbReference type="InterPro" id="IPR015424">
    <property type="entry name" value="PyrdxlP-dep_Trfase"/>
</dbReference>
<comment type="similarity">
    <text evidence="2">Belongs to the class-II pyridoxal-phosphate-dependent aminotransferase family. Histidinol-phosphate aminotransferase subfamily.</text>
</comment>
<evidence type="ECO:0000313" key="11">
    <source>
        <dbReference type="EMBL" id="BCD96427.1"/>
    </source>
</evidence>
<dbReference type="Proteomes" id="UP001320119">
    <property type="component" value="Chromosome"/>
</dbReference>
<dbReference type="RefSeq" id="WP_236985927.1">
    <property type="nucleotide sequence ID" value="NZ_AP023086.1"/>
</dbReference>
<feature type="domain" description="Aminotransferase class I/classII large" evidence="10">
    <location>
        <begin position="29"/>
        <end position="346"/>
    </location>
</feature>
<dbReference type="PANTHER" id="PTHR43643:SF6">
    <property type="entry name" value="HISTIDINOL-PHOSPHATE AMINOTRANSFERASE"/>
    <property type="match status" value="1"/>
</dbReference>